<dbReference type="CDD" id="cd15482">
    <property type="entry name" value="Sialidase_non-viral"/>
    <property type="match status" value="1"/>
</dbReference>
<dbReference type="Pfam" id="PF22925">
    <property type="entry name" value="TS_C"/>
    <property type="match status" value="1"/>
</dbReference>
<dbReference type="Proteomes" id="UP000583944">
    <property type="component" value="Unassembled WGS sequence"/>
</dbReference>
<feature type="region of interest" description="Disordered" evidence="2">
    <location>
        <begin position="747"/>
        <end position="808"/>
    </location>
</feature>
<keyword evidence="1" id="KW-0677">Repeat</keyword>
<dbReference type="Pfam" id="PF13859">
    <property type="entry name" value="BNR_3"/>
    <property type="match status" value="1"/>
</dbReference>
<feature type="domain" description="Sialidase" evidence="3">
    <location>
        <begin position="113"/>
        <end position="447"/>
    </location>
</feature>
<feature type="compositionally biased region" description="Basic and acidic residues" evidence="2">
    <location>
        <begin position="692"/>
        <end position="704"/>
    </location>
</feature>
<dbReference type="VEuPathDB" id="TriTrypDB:ECC02_009804"/>
<evidence type="ECO:0000259" key="3">
    <source>
        <dbReference type="Pfam" id="PF13859"/>
    </source>
</evidence>
<feature type="domain" description="Trans-sialidase C-terminal" evidence="4">
    <location>
        <begin position="494"/>
        <end position="721"/>
    </location>
</feature>
<dbReference type="EMBL" id="JABDHM010000141">
    <property type="protein sequence ID" value="KAF5217329.1"/>
    <property type="molecule type" value="Genomic_DNA"/>
</dbReference>
<feature type="compositionally biased region" description="Basic and acidic residues" evidence="2">
    <location>
        <begin position="25"/>
        <end position="34"/>
    </location>
</feature>
<sequence>MLSPVAAVKAPRTHNRRCVTGSSGRRREGRESEPQRPNMSRRVFASAVPLLLLVVWMCCATCGATSANEEDGKNDLINIQNLQRVDLFVPQKTLVQPKDGIVPGTTRDLFVSPSLVSAGGVIAAFAEGHINAEYQDGQRIKLFSSDVVAEYIDSVWDWPTLVEKVNEGTWSAHTVLDKAEGKDRVGVLFHPTTITKGNKVFLLVGSSDVLYENEEWGRVDLELTLVVGDVTPSTRGEPGGRIKWGDPRPLFDSKYSLKHKSKLNTFFPSGGSGVLMEDGTLVFSLMAMKENPNEAFYTIVYSKNGGENWLLSEGMSPPKCYNPRVTEWEGKLLMIVDCEDGQRVYESRDMGTTWTEAIGKLLGVWAKPRSVFWEVSLHVDALITATIGGRKVMLYTQRGYASGKKRATAFYLWVTDNNRSFSVGPVAVEEAAVRWELASTLLYSDGKLHLLQRRGNGGGSVISLSRMTEELKEIGSVLSTWSQKDVFFSSFSIPTAGLVAVLSDAAGDGRWIDEYLCLNATVRNAKKVKDGVQLTEPDSRVMWRVNTRGDNVRHISLSHNFTLVASVTIEEAPSENTPLLTAVLVDTWPPYIMRLSYTADNKWETIFKDDKKPTTESRPWEPKKEHQVALMLQGNKASVYIDGKSLGEEEALSTDERPPDVLRFCFGTCDIDDGDEEEDEDEMEESSPEEASPEKPSTKEIGKESRLTVTNVFLYNRPLNSTEMRAIKDRIPVPKRAPEPQVKIAPKPVAPAAPAAPAVPGPREVPAAPGRTTVGRTANTQHAPAGRLTSAGNEGTAREKGDGGANGDAGSAYGRVLLPLLLLLGLWGFATA</sequence>
<dbReference type="PRINTS" id="PR01803">
    <property type="entry name" value="TCSIALIDASE"/>
</dbReference>
<dbReference type="GO" id="GO:0004308">
    <property type="term" value="F:exo-alpha-sialidase activity"/>
    <property type="evidence" value="ECO:0007669"/>
    <property type="project" value="InterPro"/>
</dbReference>
<reference evidence="5 6" key="1">
    <citation type="journal article" date="2019" name="Genome Biol. Evol.">
        <title>Nanopore Sequencing Significantly Improves Genome Assembly of the Protozoan Parasite Trypanosoma cruzi.</title>
        <authorList>
            <person name="Diaz-Viraque F."/>
            <person name="Pita S."/>
            <person name="Greif G."/>
            <person name="de Souza R.C.M."/>
            <person name="Iraola G."/>
            <person name="Robello C."/>
        </authorList>
    </citation>
    <scope>NUCLEOTIDE SEQUENCE [LARGE SCALE GENOMIC DNA]</scope>
    <source>
        <strain evidence="5 6">Berenice</strain>
    </source>
</reference>
<evidence type="ECO:0000256" key="2">
    <source>
        <dbReference type="SAM" id="MobiDB-lite"/>
    </source>
</evidence>
<dbReference type="InterPro" id="IPR036278">
    <property type="entry name" value="Sialidase_sf"/>
</dbReference>
<feature type="compositionally biased region" description="Acidic residues" evidence="2">
    <location>
        <begin position="670"/>
        <end position="688"/>
    </location>
</feature>
<accession>A0A7J6XS67</accession>
<dbReference type="InterPro" id="IPR011040">
    <property type="entry name" value="Sialidase"/>
</dbReference>
<evidence type="ECO:0000259" key="4">
    <source>
        <dbReference type="Pfam" id="PF22925"/>
    </source>
</evidence>
<protein>
    <submittedName>
        <fullName evidence="5">Uncharacterized protein</fullName>
    </submittedName>
</protein>
<dbReference type="SUPFAM" id="SSF49899">
    <property type="entry name" value="Concanavalin A-like lectins/glucanases"/>
    <property type="match status" value="1"/>
</dbReference>
<evidence type="ECO:0000256" key="1">
    <source>
        <dbReference type="ARBA" id="ARBA00022737"/>
    </source>
</evidence>
<dbReference type="GO" id="GO:0016020">
    <property type="term" value="C:membrane"/>
    <property type="evidence" value="ECO:0007669"/>
    <property type="project" value="TreeGrafter"/>
</dbReference>
<dbReference type="PANTHER" id="PTHR10628">
    <property type="entry name" value="SIALIDASE"/>
    <property type="match status" value="1"/>
</dbReference>
<dbReference type="InterPro" id="IPR013320">
    <property type="entry name" value="ConA-like_dom_sf"/>
</dbReference>
<dbReference type="InterPro" id="IPR055239">
    <property type="entry name" value="TS_C"/>
</dbReference>
<dbReference type="VEuPathDB" id="TriTrypDB:BCY84_14546"/>
<dbReference type="Gene3D" id="2.60.120.200">
    <property type="match status" value="1"/>
</dbReference>
<dbReference type="AlphaFoldDB" id="A0A7J6XS67"/>
<feature type="region of interest" description="Disordered" evidence="2">
    <location>
        <begin position="1"/>
        <end position="38"/>
    </location>
</feature>
<dbReference type="PANTHER" id="PTHR10628:SF30">
    <property type="entry name" value="EXO-ALPHA-SIALIDASE"/>
    <property type="match status" value="1"/>
</dbReference>
<dbReference type="GO" id="GO:0005737">
    <property type="term" value="C:cytoplasm"/>
    <property type="evidence" value="ECO:0007669"/>
    <property type="project" value="TreeGrafter"/>
</dbReference>
<dbReference type="InterPro" id="IPR008377">
    <property type="entry name" value="Sialidase_trypan"/>
</dbReference>
<dbReference type="InterPro" id="IPR021287">
    <property type="entry name" value="Trans-sialidase_CS"/>
</dbReference>
<dbReference type="SUPFAM" id="SSF50939">
    <property type="entry name" value="Sialidases"/>
    <property type="match status" value="1"/>
</dbReference>
<gene>
    <name evidence="5" type="ORF">ECC02_009804</name>
</gene>
<evidence type="ECO:0000313" key="5">
    <source>
        <dbReference type="EMBL" id="KAF5217329.1"/>
    </source>
</evidence>
<feature type="region of interest" description="Disordered" evidence="2">
    <location>
        <begin position="667"/>
        <end position="704"/>
    </location>
</feature>
<dbReference type="Gene3D" id="2.120.10.10">
    <property type="match status" value="1"/>
</dbReference>
<dbReference type="InterPro" id="IPR026856">
    <property type="entry name" value="Sialidase_fam"/>
</dbReference>
<dbReference type="GO" id="GO:0009313">
    <property type="term" value="P:oligosaccharide catabolic process"/>
    <property type="evidence" value="ECO:0007669"/>
    <property type="project" value="TreeGrafter"/>
</dbReference>
<proteinExistence type="predicted"/>
<dbReference type="Pfam" id="PF11052">
    <property type="entry name" value="Tr-sialidase_C"/>
    <property type="match status" value="1"/>
</dbReference>
<feature type="compositionally biased region" description="Low complexity" evidence="2">
    <location>
        <begin position="747"/>
        <end position="769"/>
    </location>
</feature>
<organism evidence="5 6">
    <name type="scientific">Trypanosoma cruzi</name>
    <dbReference type="NCBI Taxonomy" id="5693"/>
    <lineage>
        <taxon>Eukaryota</taxon>
        <taxon>Discoba</taxon>
        <taxon>Euglenozoa</taxon>
        <taxon>Kinetoplastea</taxon>
        <taxon>Metakinetoplastina</taxon>
        <taxon>Trypanosomatida</taxon>
        <taxon>Trypanosomatidae</taxon>
        <taxon>Trypanosoma</taxon>
        <taxon>Schizotrypanum</taxon>
    </lineage>
</organism>
<evidence type="ECO:0000313" key="6">
    <source>
        <dbReference type="Proteomes" id="UP000583944"/>
    </source>
</evidence>
<name>A0A7J6XS67_TRYCR</name>
<dbReference type="GO" id="GO:0006689">
    <property type="term" value="P:ganglioside catabolic process"/>
    <property type="evidence" value="ECO:0007669"/>
    <property type="project" value="TreeGrafter"/>
</dbReference>
<comment type="caution">
    <text evidence="5">The sequence shown here is derived from an EMBL/GenBank/DDBJ whole genome shotgun (WGS) entry which is preliminary data.</text>
</comment>